<evidence type="ECO:0000256" key="11">
    <source>
        <dbReference type="ARBA" id="ARBA00023180"/>
    </source>
</evidence>
<dbReference type="CDD" id="cd00135">
    <property type="entry name" value="PDGF"/>
    <property type="match status" value="1"/>
</dbReference>
<evidence type="ECO:0000256" key="14">
    <source>
        <dbReference type="ARBA" id="ARBA00063227"/>
    </source>
</evidence>
<dbReference type="GO" id="GO:0016020">
    <property type="term" value="C:membrane"/>
    <property type="evidence" value="ECO:0007669"/>
    <property type="project" value="InterPro"/>
</dbReference>
<evidence type="ECO:0000256" key="16">
    <source>
        <dbReference type="ARBA" id="ARBA00080219"/>
    </source>
</evidence>
<dbReference type="InterPro" id="IPR000072">
    <property type="entry name" value="PDGF/VEGF_dom"/>
</dbReference>
<evidence type="ECO:0000256" key="5">
    <source>
        <dbReference type="ARBA" id="ARBA00022685"/>
    </source>
</evidence>
<dbReference type="PROSITE" id="PS50278">
    <property type="entry name" value="PDGF_2"/>
    <property type="match status" value="1"/>
</dbReference>
<evidence type="ECO:0000256" key="4">
    <source>
        <dbReference type="ARBA" id="ARBA00022657"/>
    </source>
</evidence>
<evidence type="ECO:0000256" key="2">
    <source>
        <dbReference type="ARBA" id="ARBA00022473"/>
    </source>
</evidence>
<accession>A0A401T3Y1</accession>
<dbReference type="OrthoDB" id="9981160at2759"/>
<dbReference type="OMA" id="ALPQCQA"/>
<evidence type="ECO:0000256" key="8">
    <source>
        <dbReference type="ARBA" id="ARBA00022782"/>
    </source>
</evidence>
<dbReference type="Pfam" id="PF03128">
    <property type="entry name" value="CXCXC"/>
    <property type="match status" value="2"/>
</dbReference>
<organism evidence="20 21">
    <name type="scientific">Chiloscyllium punctatum</name>
    <name type="common">Brownbanded bambooshark</name>
    <name type="synonym">Hemiscyllium punctatum</name>
    <dbReference type="NCBI Taxonomy" id="137246"/>
    <lineage>
        <taxon>Eukaryota</taxon>
        <taxon>Metazoa</taxon>
        <taxon>Chordata</taxon>
        <taxon>Craniata</taxon>
        <taxon>Vertebrata</taxon>
        <taxon>Chondrichthyes</taxon>
        <taxon>Elasmobranchii</taxon>
        <taxon>Galeomorphii</taxon>
        <taxon>Galeoidea</taxon>
        <taxon>Orectolobiformes</taxon>
        <taxon>Hemiscylliidae</taxon>
        <taxon>Chiloscyllium</taxon>
    </lineage>
</organism>
<keyword evidence="2" id="KW-0217">Developmental protein</keyword>
<dbReference type="SMART" id="SM00141">
    <property type="entry name" value="PDGF"/>
    <property type="match status" value="1"/>
</dbReference>
<keyword evidence="12" id="KW-0497">Mitogen</keyword>
<dbReference type="GO" id="GO:0001938">
    <property type="term" value="P:positive regulation of endothelial cell proliferation"/>
    <property type="evidence" value="ECO:0007669"/>
    <property type="project" value="TreeGrafter"/>
</dbReference>
<gene>
    <name evidence="20" type="ORF">chiPu_0015865</name>
</gene>
<evidence type="ECO:0000256" key="10">
    <source>
        <dbReference type="ARBA" id="ARBA00023157"/>
    </source>
</evidence>
<dbReference type="PANTHER" id="PTHR12025">
    <property type="entry name" value="VASCULAR ENDOTHELIAL GROWTH FACTOR"/>
    <property type="match status" value="1"/>
</dbReference>
<sequence>MASSCFCTDMYSRPSYRHQGHMSSELEHQLRSVSSVDELMTIFYPEHWKMLKCQLMKGRPYYRETGFGTVTEEPVTFAATYYNPEILKSIDTEWKRTQCMPREVSLDVGKEFGSATNIIFKPSCVSVYRCGGCCNSEGITCMNTSTSYVSKTLFEITVPISQGPKPITISVANHTGCRCMSKLDFFRQVHSIIRRSISTSQSDCLMPNKTCPRNHIWNSFLCRCVRQHDFTSFLPPKSDSGGDTSYYSVCGPNKELDEETCQCVCKGGRHHSSCGRHKVLDKDSCQCVCKNGLYPALCGPHKQFDVDSCECVCKKTCPKNQPLNPVKCVCECTETPNKCFLKGTRFHPHTCSCYRLPCAGRTRRCSHGYYFSKEVCRCVPTYWRRPHTDYY</sequence>
<evidence type="ECO:0000256" key="7">
    <source>
        <dbReference type="ARBA" id="ARBA00022737"/>
    </source>
</evidence>
<dbReference type="PROSITE" id="PS00249">
    <property type="entry name" value="PDGF_1"/>
    <property type="match status" value="1"/>
</dbReference>
<keyword evidence="11" id="KW-0325">Glycoprotein</keyword>
<dbReference type="GO" id="GO:0001666">
    <property type="term" value="P:response to hypoxia"/>
    <property type="evidence" value="ECO:0007669"/>
    <property type="project" value="TreeGrafter"/>
</dbReference>
<evidence type="ECO:0000313" key="20">
    <source>
        <dbReference type="EMBL" id="GCC37361.1"/>
    </source>
</evidence>
<keyword evidence="4" id="KW-0037">Angiogenesis</keyword>
<keyword evidence="3" id="KW-0964">Secreted</keyword>
<dbReference type="FunFam" id="2.10.90.10:FF:000025">
    <property type="entry name" value="vascular endothelial growth factor C"/>
    <property type="match status" value="1"/>
</dbReference>
<dbReference type="Gene3D" id="2.10.90.10">
    <property type="entry name" value="Cystine-knot cytokines"/>
    <property type="match status" value="1"/>
</dbReference>
<keyword evidence="5" id="KW-0165">Cleavage on pair of basic residues</keyword>
<name>A0A401T3Y1_CHIPU</name>
<dbReference type="GO" id="GO:0002040">
    <property type="term" value="P:sprouting angiogenesis"/>
    <property type="evidence" value="ECO:0007669"/>
    <property type="project" value="TreeGrafter"/>
</dbReference>
<dbReference type="GO" id="GO:0008083">
    <property type="term" value="F:growth factor activity"/>
    <property type="evidence" value="ECO:0007669"/>
    <property type="project" value="UniProtKB-KW"/>
</dbReference>
<comment type="subcellular location">
    <subcellularLocation>
        <location evidence="1">Secreted</location>
    </subcellularLocation>
</comment>
<dbReference type="GO" id="GO:0060754">
    <property type="term" value="P:positive regulation of mast cell chemotaxis"/>
    <property type="evidence" value="ECO:0007669"/>
    <property type="project" value="TreeGrafter"/>
</dbReference>
<dbReference type="SUPFAM" id="SSF57501">
    <property type="entry name" value="Cystine-knot cytokines"/>
    <property type="match status" value="1"/>
</dbReference>
<evidence type="ECO:0000256" key="15">
    <source>
        <dbReference type="ARBA" id="ARBA00070957"/>
    </source>
</evidence>
<protein>
    <recommendedName>
        <fullName evidence="15">Vascular endothelial growth factor C</fullName>
    </recommendedName>
    <alternativeName>
        <fullName evidence="16">Flt4 ligand</fullName>
    </alternativeName>
    <alternativeName>
        <fullName evidence="17">Vascular endothelial growth factor-related protein</fullName>
    </alternativeName>
</protein>
<dbReference type="GO" id="GO:0005615">
    <property type="term" value="C:extracellular space"/>
    <property type="evidence" value="ECO:0007669"/>
    <property type="project" value="TreeGrafter"/>
</dbReference>
<keyword evidence="21" id="KW-1185">Reference proteome</keyword>
<comment type="caution">
    <text evidence="20">The sequence shown here is derived from an EMBL/GenBank/DDBJ whole genome shotgun (WGS) entry which is preliminary data.</text>
</comment>
<dbReference type="PANTHER" id="PTHR12025:SF3">
    <property type="entry name" value="VASCULAR ENDOTHELIAL GROWTH FACTOR C"/>
    <property type="match status" value="1"/>
</dbReference>
<dbReference type="GO" id="GO:0042056">
    <property type="term" value="F:chemoattractant activity"/>
    <property type="evidence" value="ECO:0007669"/>
    <property type="project" value="TreeGrafter"/>
</dbReference>
<dbReference type="EMBL" id="BEZZ01000985">
    <property type="protein sequence ID" value="GCC37361.1"/>
    <property type="molecule type" value="Genomic_DNA"/>
</dbReference>
<dbReference type="InterPro" id="IPR050507">
    <property type="entry name" value="PDGF/VEGF_growth_factor"/>
</dbReference>
<evidence type="ECO:0000256" key="3">
    <source>
        <dbReference type="ARBA" id="ARBA00022525"/>
    </source>
</evidence>
<dbReference type="GO" id="GO:0050930">
    <property type="term" value="P:induction of positive chemotaxis"/>
    <property type="evidence" value="ECO:0007669"/>
    <property type="project" value="TreeGrafter"/>
</dbReference>
<dbReference type="InterPro" id="IPR004153">
    <property type="entry name" value="CXCXC_repeat"/>
</dbReference>
<dbReference type="Pfam" id="PF00341">
    <property type="entry name" value="PDGF"/>
    <property type="match status" value="1"/>
</dbReference>
<evidence type="ECO:0000256" key="12">
    <source>
        <dbReference type="ARBA" id="ARBA00023246"/>
    </source>
</evidence>
<evidence type="ECO:0000256" key="6">
    <source>
        <dbReference type="ARBA" id="ARBA00022729"/>
    </source>
</evidence>
<dbReference type="GO" id="GO:0038084">
    <property type="term" value="P:vascular endothelial growth factor signaling pathway"/>
    <property type="evidence" value="ECO:0007669"/>
    <property type="project" value="TreeGrafter"/>
</dbReference>
<comment type="function">
    <text evidence="13">Growth factor active in angiogenesis, and endothelial cell growth, stimulating their proliferation and migration and also has effects on the permeability of blood vessels. May function in angiogenesis of the venous and lymphatic vascular systems during embryogenesis, and also in the maintenance of differentiated lymphatic endothelium in adults. Binds and activates KDR/VEGFR2 and FLT4/VEGFR3 receptors.</text>
</comment>
<keyword evidence="8" id="KW-0221">Differentiation</keyword>
<evidence type="ECO:0000259" key="19">
    <source>
        <dbReference type="PROSITE" id="PS50278"/>
    </source>
</evidence>
<feature type="domain" description="Platelet-derived growth factor (PDGF) family profile" evidence="19">
    <location>
        <begin position="85"/>
        <end position="184"/>
    </location>
</feature>
<dbReference type="GO" id="GO:0048010">
    <property type="term" value="P:vascular endothelial growth factor receptor signaling pathway"/>
    <property type="evidence" value="ECO:0007669"/>
    <property type="project" value="TreeGrafter"/>
</dbReference>
<proteinExistence type="inferred from homology"/>
<evidence type="ECO:0000256" key="1">
    <source>
        <dbReference type="ARBA" id="ARBA00004613"/>
    </source>
</evidence>
<keyword evidence="7" id="KW-0677">Repeat</keyword>
<comment type="similarity">
    <text evidence="18">Belongs to the PDGF/VEGF growth factor family.</text>
</comment>
<reference evidence="20 21" key="1">
    <citation type="journal article" date="2018" name="Nat. Ecol. Evol.">
        <title>Shark genomes provide insights into elasmobranch evolution and the origin of vertebrates.</title>
        <authorList>
            <person name="Hara Y"/>
            <person name="Yamaguchi K"/>
            <person name="Onimaru K"/>
            <person name="Kadota M"/>
            <person name="Koyanagi M"/>
            <person name="Keeley SD"/>
            <person name="Tatsumi K"/>
            <person name="Tanaka K"/>
            <person name="Motone F"/>
            <person name="Kageyama Y"/>
            <person name="Nozu R"/>
            <person name="Adachi N"/>
            <person name="Nishimura O"/>
            <person name="Nakagawa R"/>
            <person name="Tanegashima C"/>
            <person name="Kiyatake I"/>
            <person name="Matsumoto R"/>
            <person name="Murakumo K"/>
            <person name="Nishida K"/>
            <person name="Terakita A"/>
            <person name="Kuratani S"/>
            <person name="Sato K"/>
            <person name="Hyodo S Kuraku.S."/>
        </authorList>
    </citation>
    <scope>NUCLEOTIDE SEQUENCE [LARGE SCALE GENOMIC DNA]</scope>
</reference>
<comment type="subunit">
    <text evidence="14">Homodimer; non-covalent and antiparallel. Interacts with FLT4/VEGFR3; the interaction is required for FLT4/VEGFR3 homodimarization and activation.</text>
</comment>
<evidence type="ECO:0000313" key="21">
    <source>
        <dbReference type="Proteomes" id="UP000287033"/>
    </source>
</evidence>
<keyword evidence="6" id="KW-0732">Signal</keyword>
<dbReference type="STRING" id="137246.A0A401T3Y1"/>
<dbReference type="Proteomes" id="UP000287033">
    <property type="component" value="Unassembled WGS sequence"/>
</dbReference>
<dbReference type="GO" id="GO:0051781">
    <property type="term" value="P:positive regulation of cell division"/>
    <property type="evidence" value="ECO:0007669"/>
    <property type="project" value="UniProtKB-KW"/>
</dbReference>
<evidence type="ECO:0000256" key="13">
    <source>
        <dbReference type="ARBA" id="ARBA00055409"/>
    </source>
</evidence>
<dbReference type="GO" id="GO:0045766">
    <property type="term" value="P:positive regulation of angiogenesis"/>
    <property type="evidence" value="ECO:0007669"/>
    <property type="project" value="TreeGrafter"/>
</dbReference>
<dbReference type="GO" id="GO:0043185">
    <property type="term" value="F:vascular endothelial growth factor receptor 3 binding"/>
    <property type="evidence" value="ECO:0007669"/>
    <property type="project" value="TreeGrafter"/>
</dbReference>
<dbReference type="AlphaFoldDB" id="A0A401T3Y1"/>
<dbReference type="InterPro" id="IPR029034">
    <property type="entry name" value="Cystine-knot_cytokine"/>
</dbReference>
<dbReference type="InterPro" id="IPR023581">
    <property type="entry name" value="PD_growth_factor_CS"/>
</dbReference>
<dbReference type="GO" id="GO:0030154">
    <property type="term" value="P:cell differentiation"/>
    <property type="evidence" value="ECO:0007669"/>
    <property type="project" value="UniProtKB-KW"/>
</dbReference>
<evidence type="ECO:0000256" key="9">
    <source>
        <dbReference type="ARBA" id="ARBA00023030"/>
    </source>
</evidence>
<evidence type="ECO:0000256" key="17">
    <source>
        <dbReference type="ARBA" id="ARBA00082345"/>
    </source>
</evidence>
<keyword evidence="9 18" id="KW-0339">Growth factor</keyword>
<evidence type="ECO:0000256" key="18">
    <source>
        <dbReference type="RuleBase" id="RU003818"/>
    </source>
</evidence>
<keyword evidence="10" id="KW-1015">Disulfide bond</keyword>